<evidence type="ECO:0000313" key="2">
    <source>
        <dbReference type="Proteomes" id="UP001358614"/>
    </source>
</evidence>
<sequence length="105" mass="11966">MECLETYLIPTITVDHPNYSLGQTVEVSRNSKYQKGLSGLDDPSGLSLTAAWEYDNDKMRDDSDILLRYIDKLEPDTDQGWFADIQTPRPINLSELPLDQIMDQS</sequence>
<proteinExistence type="predicted"/>
<organism evidence="1 2">
    <name type="scientific">Kwoniella europaea PYCC6329</name>
    <dbReference type="NCBI Taxonomy" id="1423913"/>
    <lineage>
        <taxon>Eukaryota</taxon>
        <taxon>Fungi</taxon>
        <taxon>Dikarya</taxon>
        <taxon>Basidiomycota</taxon>
        <taxon>Agaricomycotina</taxon>
        <taxon>Tremellomycetes</taxon>
        <taxon>Tremellales</taxon>
        <taxon>Cryptococcaceae</taxon>
        <taxon>Kwoniella</taxon>
    </lineage>
</organism>
<dbReference type="EMBL" id="CP144089">
    <property type="protein sequence ID" value="WWD02240.1"/>
    <property type="molecule type" value="Genomic_DNA"/>
</dbReference>
<name>A0AAX4K7B0_9TREE</name>
<dbReference type="KEGG" id="ker:91099082"/>
<protein>
    <submittedName>
        <fullName evidence="1">Uncharacterized protein</fullName>
    </submittedName>
</protein>
<keyword evidence="2" id="KW-1185">Reference proteome</keyword>
<dbReference type="RefSeq" id="XP_066080207.1">
    <property type="nucleotide sequence ID" value="XM_066224110.1"/>
</dbReference>
<dbReference type="AlphaFoldDB" id="A0AAX4K7B0"/>
<evidence type="ECO:0000313" key="1">
    <source>
        <dbReference type="EMBL" id="WWD02240.1"/>
    </source>
</evidence>
<dbReference type="Proteomes" id="UP001358614">
    <property type="component" value="Chromosome 1"/>
</dbReference>
<accession>A0AAX4K7B0</accession>
<gene>
    <name evidence="1" type="ORF">V865_000278</name>
</gene>
<dbReference type="GeneID" id="91099082"/>
<reference evidence="1 2" key="1">
    <citation type="submission" date="2024-01" db="EMBL/GenBank/DDBJ databases">
        <title>Comparative genomics of Cryptococcus and Kwoniella reveals pathogenesis evolution and contrasting modes of karyotype evolution via chromosome fusion or intercentromeric recombination.</title>
        <authorList>
            <person name="Coelho M.A."/>
            <person name="David-Palma M."/>
            <person name="Shea T."/>
            <person name="Bowers K."/>
            <person name="McGinley-Smith S."/>
            <person name="Mohammad A.W."/>
            <person name="Gnirke A."/>
            <person name="Yurkov A.M."/>
            <person name="Nowrousian M."/>
            <person name="Sun S."/>
            <person name="Cuomo C.A."/>
            <person name="Heitman J."/>
        </authorList>
    </citation>
    <scope>NUCLEOTIDE SEQUENCE [LARGE SCALE GENOMIC DNA]</scope>
    <source>
        <strain evidence="1 2">PYCC6329</strain>
    </source>
</reference>